<sequence length="27" mass="3128">MENQQQASLTIFYDGKMCVTTDVTEFQ</sequence>
<evidence type="ECO:0000313" key="3">
    <source>
        <dbReference type="Proteomes" id="UP000236291"/>
    </source>
</evidence>
<proteinExistence type="predicted"/>
<reference evidence="2 3" key="2">
    <citation type="journal article" date="2017" name="Front. Plant Sci.">
        <title>Gene Classification and Mining of Molecular Markers Useful in Red Clover (Trifolium pratense) Breeding.</title>
        <authorList>
            <person name="Istvanek J."/>
            <person name="Dluhosova J."/>
            <person name="Dluhos P."/>
            <person name="Patkova L."/>
            <person name="Nedelnik J."/>
            <person name="Repkova J."/>
        </authorList>
    </citation>
    <scope>NUCLEOTIDE SEQUENCE [LARGE SCALE GENOMIC DNA]</scope>
    <source>
        <strain evidence="3">cv. Tatra</strain>
        <tissue evidence="2">Young leaves</tissue>
    </source>
</reference>
<protein>
    <recommendedName>
        <fullName evidence="1">Tify domain-containing protein</fullName>
    </recommendedName>
</protein>
<dbReference type="InterPro" id="IPR010399">
    <property type="entry name" value="Tify_dom"/>
</dbReference>
<feature type="domain" description="Tify" evidence="1">
    <location>
        <begin position="2"/>
        <end position="27"/>
    </location>
</feature>
<organism evidence="2 3">
    <name type="scientific">Trifolium pratense</name>
    <name type="common">Red clover</name>
    <dbReference type="NCBI Taxonomy" id="57577"/>
    <lineage>
        <taxon>Eukaryota</taxon>
        <taxon>Viridiplantae</taxon>
        <taxon>Streptophyta</taxon>
        <taxon>Embryophyta</taxon>
        <taxon>Tracheophyta</taxon>
        <taxon>Spermatophyta</taxon>
        <taxon>Magnoliopsida</taxon>
        <taxon>eudicotyledons</taxon>
        <taxon>Gunneridae</taxon>
        <taxon>Pentapetalae</taxon>
        <taxon>rosids</taxon>
        <taxon>fabids</taxon>
        <taxon>Fabales</taxon>
        <taxon>Fabaceae</taxon>
        <taxon>Papilionoideae</taxon>
        <taxon>50 kb inversion clade</taxon>
        <taxon>NPAAA clade</taxon>
        <taxon>Hologalegina</taxon>
        <taxon>IRL clade</taxon>
        <taxon>Trifolieae</taxon>
        <taxon>Trifolium</taxon>
    </lineage>
</organism>
<gene>
    <name evidence="2" type="ORF">L195_g050572</name>
</gene>
<feature type="non-terminal residue" evidence="2">
    <location>
        <position position="27"/>
    </location>
</feature>
<name>A0A2K3JUT2_TRIPR</name>
<evidence type="ECO:0000313" key="2">
    <source>
        <dbReference type="EMBL" id="PNX57770.1"/>
    </source>
</evidence>
<accession>A0A2K3JUT2</accession>
<dbReference type="Proteomes" id="UP000236291">
    <property type="component" value="Unassembled WGS sequence"/>
</dbReference>
<reference evidence="2 3" key="1">
    <citation type="journal article" date="2014" name="Am. J. Bot.">
        <title>Genome assembly and annotation for red clover (Trifolium pratense; Fabaceae).</title>
        <authorList>
            <person name="Istvanek J."/>
            <person name="Jaros M."/>
            <person name="Krenek A."/>
            <person name="Repkova J."/>
        </authorList>
    </citation>
    <scope>NUCLEOTIDE SEQUENCE [LARGE SCALE GENOMIC DNA]</scope>
    <source>
        <strain evidence="3">cv. Tatra</strain>
        <tissue evidence="2">Young leaves</tissue>
    </source>
</reference>
<dbReference type="PROSITE" id="PS51320">
    <property type="entry name" value="TIFY"/>
    <property type="match status" value="1"/>
</dbReference>
<comment type="caution">
    <text evidence="2">The sequence shown here is derived from an EMBL/GenBank/DDBJ whole genome shotgun (WGS) entry which is preliminary data.</text>
</comment>
<dbReference type="EMBL" id="ASHM01077147">
    <property type="protein sequence ID" value="PNX57770.1"/>
    <property type="molecule type" value="Genomic_DNA"/>
</dbReference>
<dbReference type="AlphaFoldDB" id="A0A2K3JUT2"/>
<dbReference type="Pfam" id="PF06200">
    <property type="entry name" value="tify"/>
    <property type="match status" value="1"/>
</dbReference>
<evidence type="ECO:0000259" key="1">
    <source>
        <dbReference type="PROSITE" id="PS51320"/>
    </source>
</evidence>